<dbReference type="RefSeq" id="WP_379151947.1">
    <property type="nucleotide sequence ID" value="NZ_JBHSRJ010000004.1"/>
</dbReference>
<feature type="region of interest" description="Disordered" evidence="1">
    <location>
        <begin position="67"/>
        <end position="86"/>
    </location>
</feature>
<evidence type="ECO:0000256" key="1">
    <source>
        <dbReference type="SAM" id="MobiDB-lite"/>
    </source>
</evidence>
<keyword evidence="3" id="KW-1185">Reference proteome</keyword>
<name>A0ABW1LGB2_9ACTN</name>
<protein>
    <submittedName>
        <fullName evidence="2">Uncharacterized protein</fullName>
    </submittedName>
</protein>
<reference evidence="3" key="1">
    <citation type="journal article" date="2019" name="Int. J. Syst. Evol. Microbiol.">
        <title>The Global Catalogue of Microorganisms (GCM) 10K type strain sequencing project: providing services to taxonomists for standard genome sequencing and annotation.</title>
        <authorList>
            <consortium name="The Broad Institute Genomics Platform"/>
            <consortium name="The Broad Institute Genome Sequencing Center for Infectious Disease"/>
            <person name="Wu L."/>
            <person name="Ma J."/>
        </authorList>
    </citation>
    <scope>NUCLEOTIDE SEQUENCE [LARGE SCALE GENOMIC DNA]</scope>
    <source>
        <strain evidence="3">CCUG 54522</strain>
    </source>
</reference>
<dbReference type="Proteomes" id="UP001596135">
    <property type="component" value="Unassembled WGS sequence"/>
</dbReference>
<comment type="caution">
    <text evidence="2">The sequence shown here is derived from an EMBL/GenBank/DDBJ whole genome shotgun (WGS) entry which is preliminary data.</text>
</comment>
<proteinExistence type="predicted"/>
<evidence type="ECO:0000313" key="2">
    <source>
        <dbReference type="EMBL" id="MFC6042718.1"/>
    </source>
</evidence>
<organism evidence="2 3">
    <name type="scientific">Nocardioides hankookensis</name>
    <dbReference type="NCBI Taxonomy" id="443157"/>
    <lineage>
        <taxon>Bacteria</taxon>
        <taxon>Bacillati</taxon>
        <taxon>Actinomycetota</taxon>
        <taxon>Actinomycetes</taxon>
        <taxon>Propionibacteriales</taxon>
        <taxon>Nocardioidaceae</taxon>
        <taxon>Nocardioides</taxon>
    </lineage>
</organism>
<sequence>MLTDDDLTRQLGGAFRDGARDHQYAGRIPAPRPTAAPVGIPLALSAAVVAALAAVWVSAPEAAETASRTAGDRSAFMAPGTATPSPELTTDTIEVAGFIFSYRHPAAESVDDVLHVFVPSGVPDGSRPVEVPAPAKAWVGTNPRSGEVAIYLQAPSRFGGKLFGVSSPGLSEAQMITFLRTGVS</sequence>
<accession>A0ABW1LGB2</accession>
<evidence type="ECO:0000313" key="3">
    <source>
        <dbReference type="Proteomes" id="UP001596135"/>
    </source>
</evidence>
<dbReference type="EMBL" id="JBHSRJ010000004">
    <property type="protein sequence ID" value="MFC6042718.1"/>
    <property type="molecule type" value="Genomic_DNA"/>
</dbReference>
<gene>
    <name evidence="2" type="ORF">ACFPYL_06525</name>
</gene>